<dbReference type="Gene3D" id="1.25.10.10">
    <property type="entry name" value="Leucine-rich Repeat Variant"/>
    <property type="match status" value="1"/>
</dbReference>
<evidence type="ECO:0000313" key="2">
    <source>
        <dbReference type="Proteomes" id="UP000317494"/>
    </source>
</evidence>
<name>A0A507DS20_9FUNG</name>
<dbReference type="PANTHER" id="PTHR13109:SF7">
    <property type="entry name" value="NEUROCHONDRIN"/>
    <property type="match status" value="1"/>
</dbReference>
<accession>A0A507DS20</accession>
<protein>
    <submittedName>
        <fullName evidence="1">Uncharacterized protein</fullName>
    </submittedName>
</protein>
<comment type="caution">
    <text evidence="1">The sequence shown here is derived from an EMBL/GenBank/DDBJ whole genome shotgun (WGS) entry which is preliminary data.</text>
</comment>
<dbReference type="SUPFAM" id="SSF48371">
    <property type="entry name" value="ARM repeat"/>
    <property type="match status" value="1"/>
</dbReference>
<dbReference type="InterPro" id="IPR011989">
    <property type="entry name" value="ARM-like"/>
</dbReference>
<dbReference type="AlphaFoldDB" id="A0A507DS20"/>
<dbReference type="PANTHER" id="PTHR13109">
    <property type="entry name" value="NEUROCHONDRIN"/>
    <property type="match status" value="1"/>
</dbReference>
<proteinExistence type="predicted"/>
<dbReference type="Pfam" id="PF05536">
    <property type="entry name" value="Neurochondrin"/>
    <property type="match status" value="1"/>
</dbReference>
<dbReference type="InterPro" id="IPR008709">
    <property type="entry name" value="Neurochondrin"/>
</dbReference>
<dbReference type="InterPro" id="IPR016024">
    <property type="entry name" value="ARM-type_fold"/>
</dbReference>
<dbReference type="STRING" id="286115.A0A507DS20"/>
<dbReference type="EMBL" id="QEAN01000004">
    <property type="protein sequence ID" value="TPX54539.1"/>
    <property type="molecule type" value="Genomic_DNA"/>
</dbReference>
<keyword evidence="2" id="KW-1185">Reference proteome</keyword>
<sequence length="520" mass="57647">MQNDSELRRIAYLTVHCFFTASSHIYTKDTHGNCSMQPAGSSAADRRHQLDRALSMLSAPSDEEKFVALSIIPKLLQSHDTEAIKRTFDKMPFKFISRLLHATQSAESLPSESLQSIAIQIVHCFCLVDLLCARPALLKIVPLLTAAIPTQNRRNKQTILQCLFRISATSAGHEALLQDRVLKPIASLAKSSDPNVSELAAELIKLIYSKYGISQTLSDCILAELAPTFKADQGLLKFQLLRLFVRVLTATDVQKSDPTPWAMDVKSGLKDILTSKTSHQDRTSSLFITSILTRRFSPEWLLRQSTPSTQSFGALVVHLACAEVRILLDSIDLTASLSLPSATNMITDTITDPLSSRRDHQQERHCANWEECRRILPMCYDLFISAILFLVSESNQATLSLSADLILSLGKAMSETGVAMGAFLTDVWETYQTHKSKIIIDNDITLFTLQALSIWLTEETAVLPSQITSIQPLILEVIQQYTAGDLSSLPINPLSFLSPFLASITSFSDEEPQTEHSKPV</sequence>
<organism evidence="1 2">
    <name type="scientific">Synchytrium endobioticum</name>
    <dbReference type="NCBI Taxonomy" id="286115"/>
    <lineage>
        <taxon>Eukaryota</taxon>
        <taxon>Fungi</taxon>
        <taxon>Fungi incertae sedis</taxon>
        <taxon>Chytridiomycota</taxon>
        <taxon>Chytridiomycota incertae sedis</taxon>
        <taxon>Chytridiomycetes</taxon>
        <taxon>Synchytriales</taxon>
        <taxon>Synchytriaceae</taxon>
        <taxon>Synchytrium</taxon>
    </lineage>
</organism>
<dbReference type="Proteomes" id="UP000317494">
    <property type="component" value="Unassembled WGS sequence"/>
</dbReference>
<dbReference type="VEuPathDB" id="FungiDB:SeMB42_g00204"/>
<reference evidence="1 2" key="1">
    <citation type="journal article" date="2019" name="Sci. Rep.">
        <title>Comparative genomics of chytrid fungi reveal insights into the obligate biotrophic and pathogenic lifestyle of Synchytrium endobioticum.</title>
        <authorList>
            <person name="van de Vossenberg B.T.L.H."/>
            <person name="Warris S."/>
            <person name="Nguyen H.D.T."/>
            <person name="van Gent-Pelzer M.P.E."/>
            <person name="Joly D.L."/>
            <person name="van de Geest H.C."/>
            <person name="Bonants P.J.M."/>
            <person name="Smith D.S."/>
            <person name="Levesque C.A."/>
            <person name="van der Lee T.A.J."/>
        </authorList>
    </citation>
    <scope>NUCLEOTIDE SEQUENCE [LARGE SCALE GENOMIC DNA]</scope>
    <source>
        <strain evidence="1 2">MB42</strain>
    </source>
</reference>
<evidence type="ECO:0000313" key="1">
    <source>
        <dbReference type="EMBL" id="TPX54539.1"/>
    </source>
</evidence>
<gene>
    <name evidence="1" type="ORF">SeMB42_g00204</name>
</gene>